<proteinExistence type="predicted"/>
<dbReference type="EMBL" id="AYKQ01000008">
    <property type="protein sequence ID" value="EWH34210.1"/>
    <property type="molecule type" value="Genomic_DNA"/>
</dbReference>
<organism evidence="1 2">
    <name type="scientific">Lysinibacillus sphaericus CBAM5</name>
    <dbReference type="NCBI Taxonomy" id="1400869"/>
    <lineage>
        <taxon>Bacteria</taxon>
        <taxon>Bacillati</taxon>
        <taxon>Bacillota</taxon>
        <taxon>Bacilli</taxon>
        <taxon>Bacillales</taxon>
        <taxon>Bacillaceae</taxon>
        <taxon>Lysinibacillus</taxon>
    </lineage>
</organism>
<sequence>MVGFFIAVHSSSVSIICETGWGDDFYFTVEKGYQRAVVKINLDARFIEDRLTYREILEIKDKNFISAYKEFFYK</sequence>
<evidence type="ECO:0000313" key="2">
    <source>
        <dbReference type="Proteomes" id="UP000023555"/>
    </source>
</evidence>
<dbReference type="HOGENOM" id="CLU_2683469_0_0_9"/>
<gene>
    <name evidence="1" type="ORF">P799_08080</name>
</gene>
<reference evidence="1 2" key="1">
    <citation type="journal article" date="2015" name="Stand. Genomic Sci.">
        <title>Genome sequence and description of the mosquitocidal and heavy metal tolerant strain Lysinibacillus sphaericus CBAM5.</title>
        <authorList>
            <person name="Pena-Montenegro T.D."/>
            <person name="Lozano L."/>
            <person name="Dussan J."/>
        </authorList>
    </citation>
    <scope>NUCLEOTIDE SEQUENCE [LARGE SCALE GENOMIC DNA]</scope>
    <source>
        <strain evidence="1">CBAM5</strain>
    </source>
</reference>
<protein>
    <submittedName>
        <fullName evidence="1">Uncharacterized protein</fullName>
    </submittedName>
</protein>
<name>W7S3H7_LYSSH</name>
<evidence type="ECO:0000313" key="1">
    <source>
        <dbReference type="EMBL" id="EWH34210.1"/>
    </source>
</evidence>
<accession>W7S3H7</accession>
<dbReference type="Proteomes" id="UP000023555">
    <property type="component" value="Unassembled WGS sequence"/>
</dbReference>
<comment type="caution">
    <text evidence="1">The sequence shown here is derived from an EMBL/GenBank/DDBJ whole genome shotgun (WGS) entry which is preliminary data.</text>
</comment>
<dbReference type="AlphaFoldDB" id="W7S3H7"/>